<comment type="subcellular location">
    <subcellularLocation>
        <location evidence="1">Cytoplasmic vesicle</location>
    </subcellularLocation>
    <subcellularLocation>
        <location evidence="2">Golgi apparatus</location>
        <location evidence="2">trans-Golgi network</location>
    </subcellularLocation>
</comment>
<feature type="region of interest" description="Disordered" evidence="5">
    <location>
        <begin position="197"/>
        <end position="326"/>
    </location>
</feature>
<keyword evidence="3" id="KW-0333">Golgi apparatus</keyword>
<dbReference type="SUPFAM" id="SSF48464">
    <property type="entry name" value="ENTH/VHS domain"/>
    <property type="match status" value="1"/>
</dbReference>
<dbReference type="OrthoDB" id="118154at2759"/>
<accession>A0A914AKN4</accession>
<feature type="region of interest" description="Disordered" evidence="5">
    <location>
        <begin position="756"/>
        <end position="784"/>
    </location>
</feature>
<feature type="compositionally biased region" description="Basic and acidic residues" evidence="5">
    <location>
        <begin position="771"/>
        <end position="780"/>
    </location>
</feature>
<feature type="compositionally biased region" description="Low complexity" evidence="5">
    <location>
        <begin position="224"/>
        <end position="233"/>
    </location>
</feature>
<dbReference type="Gene3D" id="1.25.40.90">
    <property type="match status" value="1"/>
</dbReference>
<feature type="compositionally biased region" description="Gly residues" evidence="5">
    <location>
        <begin position="287"/>
        <end position="300"/>
    </location>
</feature>
<dbReference type="OMA" id="CALEAMM"/>
<evidence type="ECO:0000256" key="2">
    <source>
        <dbReference type="ARBA" id="ARBA00004601"/>
    </source>
</evidence>
<dbReference type="EnsemblMetazoa" id="XM_038208359.1">
    <property type="protein sequence ID" value="XP_038064287.1"/>
    <property type="gene ID" value="LOC119734798"/>
</dbReference>
<proteinExistence type="predicted"/>
<keyword evidence="8" id="KW-1185">Reference proteome</keyword>
<name>A0A914AKN4_PATMI</name>
<dbReference type="AlphaFoldDB" id="A0A914AKN4"/>
<dbReference type="GO" id="GO:0032588">
    <property type="term" value="C:trans-Golgi network membrane"/>
    <property type="evidence" value="ECO:0007669"/>
    <property type="project" value="TreeGrafter"/>
</dbReference>
<evidence type="ECO:0000313" key="8">
    <source>
        <dbReference type="Proteomes" id="UP000887568"/>
    </source>
</evidence>
<dbReference type="Pfam" id="PF25827">
    <property type="entry name" value="TVHS-like"/>
    <property type="match status" value="1"/>
</dbReference>
<feature type="compositionally biased region" description="Polar residues" evidence="5">
    <location>
        <begin position="470"/>
        <end position="493"/>
    </location>
</feature>
<dbReference type="InterPro" id="IPR013809">
    <property type="entry name" value="ENTH"/>
</dbReference>
<dbReference type="GO" id="GO:0031410">
    <property type="term" value="C:cytoplasmic vesicle"/>
    <property type="evidence" value="ECO:0007669"/>
    <property type="project" value="UniProtKB-SubCell"/>
</dbReference>
<evidence type="ECO:0000259" key="6">
    <source>
        <dbReference type="PROSITE" id="PS50942"/>
    </source>
</evidence>
<feature type="region of interest" description="Disordered" evidence="5">
    <location>
        <begin position="621"/>
        <end position="647"/>
    </location>
</feature>
<reference evidence="7" key="1">
    <citation type="submission" date="2022-11" db="UniProtKB">
        <authorList>
            <consortium name="EnsemblMetazoa"/>
        </authorList>
    </citation>
    <scope>IDENTIFICATION</scope>
</reference>
<dbReference type="GeneID" id="119734798"/>
<dbReference type="Proteomes" id="UP000887568">
    <property type="component" value="Unplaced"/>
</dbReference>
<dbReference type="CDD" id="cd03572">
    <property type="entry name" value="ENTH_like_Tepsin"/>
    <property type="match status" value="1"/>
</dbReference>
<evidence type="ECO:0000256" key="1">
    <source>
        <dbReference type="ARBA" id="ARBA00004541"/>
    </source>
</evidence>
<dbReference type="RefSeq" id="XP_038064287.1">
    <property type="nucleotide sequence ID" value="XM_038208359.1"/>
</dbReference>
<evidence type="ECO:0000313" key="7">
    <source>
        <dbReference type="EnsemblMetazoa" id="XP_038064287.1"/>
    </source>
</evidence>
<dbReference type="PANTHER" id="PTHR21514">
    <property type="entry name" value="AP-4 COMPLEX ACCESSORY SUBUNIT TEPSIN"/>
    <property type="match status" value="1"/>
</dbReference>
<evidence type="ECO:0000256" key="4">
    <source>
        <dbReference type="ARBA" id="ARBA00023329"/>
    </source>
</evidence>
<feature type="compositionally biased region" description="Basic and acidic residues" evidence="5">
    <location>
        <begin position="136"/>
        <end position="152"/>
    </location>
</feature>
<dbReference type="InterPro" id="IPR035802">
    <property type="entry name" value="ENTH/VHS_tepsin"/>
</dbReference>
<feature type="region of interest" description="Disordered" evidence="5">
    <location>
        <begin position="439"/>
        <end position="501"/>
    </location>
</feature>
<sequence>MAASTVVSDVMGKVTFLHKFPTIIKATSDDDTPTPGYLYQEIADLTYVSSSYCKSLLDVLVDRLDKSSHHIKFKVLRVMKFVVENGSEEFHHSLLRRSTGIQLATKFSGPPDPLHGNAPYVAVRTAAKELSEVLFDTERSKNKEPSHNKEATVGRGLGTSRSGGSMEGFGNTGVPVHKQKSLGDTIKEGFRQLTDSFRESPATSTQSGPQSDYRPLGDLESDRGSSSSFSFLSRRQRTSSGAESAARQGEYKPVVVDDREGESPRVQSCQPSNRDVRRVTSAHKQGKPGGGWEDSSGGRGSNASNSDGQHSGGSTDLSERLESVSVEDVSMETKLVEDFATASDCKPTPSRDALAQFVKRCSTLNCEKVTELLGLELQSSSVPVQMRCLCALEAMMREDIASPEHLLGFIPNALKKLQVETTDRLLQAKASKILRQLERTHEEATASKISKAADDSTSNKNKDPIFGILQTDNSNNPQTTGTKGPQSSISNTKDSGHVPSHKDDVLLFNSVDTTPSVSKSSGSLFAGMEVGSAPKLEEPESQPIYQLDRISKHETHEVRNNKSGVIGKGDAQLFDGLLDLSSTDQPTLAPDLDANTQRYFNKNSSSLSKESSDSLLQFDDTETQKLKSPNTEEADHSSNGRALITESRHVTIETRVLSPKLEGTQSSTKPSKPDAIMSRSANFQDLIATTGIAVNGGNAKKAGPGPVGKSSANEPTQTSIVQTQTAAPNLNRDQISTLYPQLAGVALSGSSAVPLKLSQRPPEGNFAFVSPREEGKENSHRPGSFDFVKDAMLASKK</sequence>
<feature type="domain" description="ENTH" evidence="6">
    <location>
        <begin position="11"/>
        <end position="144"/>
    </location>
</feature>
<feature type="compositionally biased region" description="Polar residues" evidence="5">
    <location>
        <begin position="201"/>
        <end position="210"/>
    </location>
</feature>
<dbReference type="PANTHER" id="PTHR21514:SF0">
    <property type="entry name" value="AP-4 COMPLEX ACCESSORY SUBUNIT TEPSIN"/>
    <property type="match status" value="1"/>
</dbReference>
<evidence type="ECO:0000256" key="5">
    <source>
        <dbReference type="SAM" id="MobiDB-lite"/>
    </source>
</evidence>
<dbReference type="Pfam" id="PF01417">
    <property type="entry name" value="ENTH"/>
    <property type="match status" value="1"/>
</dbReference>
<dbReference type="PROSITE" id="PS50942">
    <property type="entry name" value="ENTH"/>
    <property type="match status" value="1"/>
</dbReference>
<feature type="region of interest" description="Disordered" evidence="5">
    <location>
        <begin position="136"/>
        <end position="181"/>
    </location>
</feature>
<dbReference type="InterPro" id="IPR008942">
    <property type="entry name" value="ENTH_VHS"/>
</dbReference>
<dbReference type="InterPro" id="IPR058028">
    <property type="entry name" value="Tepsin_VHS/ENTH-like"/>
</dbReference>
<protein>
    <recommendedName>
        <fullName evidence="6">ENTH domain-containing protein</fullName>
    </recommendedName>
</protein>
<dbReference type="InterPro" id="IPR039273">
    <property type="entry name" value="TEPSIN"/>
</dbReference>
<organism evidence="7 8">
    <name type="scientific">Patiria miniata</name>
    <name type="common">Bat star</name>
    <name type="synonym">Asterina miniata</name>
    <dbReference type="NCBI Taxonomy" id="46514"/>
    <lineage>
        <taxon>Eukaryota</taxon>
        <taxon>Metazoa</taxon>
        <taxon>Echinodermata</taxon>
        <taxon>Eleutherozoa</taxon>
        <taxon>Asterozoa</taxon>
        <taxon>Asteroidea</taxon>
        <taxon>Valvatacea</taxon>
        <taxon>Valvatida</taxon>
        <taxon>Asterinidae</taxon>
        <taxon>Patiria</taxon>
    </lineage>
</organism>
<keyword evidence="4" id="KW-0968">Cytoplasmic vesicle</keyword>
<evidence type="ECO:0000256" key="3">
    <source>
        <dbReference type="ARBA" id="ARBA00023034"/>
    </source>
</evidence>
<dbReference type="SMART" id="SM00273">
    <property type="entry name" value="ENTH"/>
    <property type="match status" value="1"/>
</dbReference>